<feature type="compositionally biased region" description="Acidic residues" evidence="1">
    <location>
        <begin position="58"/>
        <end position="70"/>
    </location>
</feature>
<proteinExistence type="predicted"/>
<evidence type="ECO:0000313" key="3">
    <source>
        <dbReference type="Proteomes" id="UP000323632"/>
    </source>
</evidence>
<dbReference type="Proteomes" id="UP000323632">
    <property type="component" value="Unassembled WGS sequence"/>
</dbReference>
<dbReference type="RefSeq" id="WP_150033943.1">
    <property type="nucleotide sequence ID" value="NZ_VWSH01000004.1"/>
</dbReference>
<protein>
    <submittedName>
        <fullName evidence="2">Uncharacterized protein</fullName>
    </submittedName>
</protein>
<evidence type="ECO:0000313" key="2">
    <source>
        <dbReference type="EMBL" id="KAA5532440.1"/>
    </source>
</evidence>
<comment type="caution">
    <text evidence="2">The sequence shown here is derived from an EMBL/GenBank/DDBJ whole genome shotgun (WGS) entry which is preliminary data.</text>
</comment>
<feature type="compositionally biased region" description="Acidic residues" evidence="1">
    <location>
        <begin position="101"/>
        <end position="111"/>
    </location>
</feature>
<gene>
    <name evidence="2" type="ORF">F0919_16760</name>
</gene>
<feature type="compositionally biased region" description="Basic and acidic residues" evidence="1">
    <location>
        <begin position="10"/>
        <end position="57"/>
    </location>
</feature>
<accession>A0A5M6CDA6</accession>
<reference evidence="2 3" key="1">
    <citation type="submission" date="2019-09" db="EMBL/GenBank/DDBJ databases">
        <title>Genome sequence and assembly of Taibaiella sp.</title>
        <authorList>
            <person name="Chhetri G."/>
        </authorList>
    </citation>
    <scope>NUCLEOTIDE SEQUENCE [LARGE SCALE GENOMIC DNA]</scope>
    <source>
        <strain evidence="2 3">KVB11</strain>
    </source>
</reference>
<feature type="region of interest" description="Disordered" evidence="1">
    <location>
        <begin position="101"/>
        <end position="146"/>
    </location>
</feature>
<dbReference type="EMBL" id="VWSH01000004">
    <property type="protein sequence ID" value="KAA5532440.1"/>
    <property type="molecule type" value="Genomic_DNA"/>
</dbReference>
<evidence type="ECO:0000256" key="1">
    <source>
        <dbReference type="SAM" id="MobiDB-lite"/>
    </source>
</evidence>
<organism evidence="2 3">
    <name type="scientific">Taibaiella lutea</name>
    <dbReference type="NCBI Taxonomy" id="2608001"/>
    <lineage>
        <taxon>Bacteria</taxon>
        <taxon>Pseudomonadati</taxon>
        <taxon>Bacteroidota</taxon>
        <taxon>Chitinophagia</taxon>
        <taxon>Chitinophagales</taxon>
        <taxon>Chitinophagaceae</taxon>
        <taxon>Taibaiella</taxon>
    </lineage>
</organism>
<feature type="region of interest" description="Disordered" evidence="1">
    <location>
        <begin position="1"/>
        <end position="73"/>
    </location>
</feature>
<keyword evidence="3" id="KW-1185">Reference proteome</keyword>
<sequence>MGNNNQKGDNQLHKNEVDRKTQHLAGEEIERMPASDDDYRLPRDLPEPESKEYKDENELAAEQDEADELIDGTTDISPQEIALLEEAGTDMDSDEAIGSDLLDETDEDGEPLNESSGQDVFFDMGEDLDMPNNVNNPDIDQEDEEF</sequence>
<dbReference type="AlphaFoldDB" id="A0A5M6CDA6"/>
<name>A0A5M6CDA6_9BACT</name>